<accession>A0A9Q4TKC4</accession>
<dbReference type="RefSeq" id="WP_222671061.1">
    <property type="nucleotide sequence ID" value="NZ_JACBCZ010000015.1"/>
</dbReference>
<evidence type="ECO:0000313" key="2">
    <source>
        <dbReference type="Proteomes" id="UP000785180"/>
    </source>
</evidence>
<dbReference type="EMBL" id="SXDK01000035">
    <property type="protein sequence ID" value="NFU61047.1"/>
    <property type="molecule type" value="Genomic_DNA"/>
</dbReference>
<organism evidence="1 2">
    <name type="scientific">Clostridium botulinum</name>
    <dbReference type="NCBI Taxonomy" id="1491"/>
    <lineage>
        <taxon>Bacteria</taxon>
        <taxon>Bacillati</taxon>
        <taxon>Bacillota</taxon>
        <taxon>Clostridia</taxon>
        <taxon>Eubacteriales</taxon>
        <taxon>Clostridiaceae</taxon>
        <taxon>Clostridium</taxon>
    </lineage>
</organism>
<proteinExistence type="predicted"/>
<name>A0A9Q4TKC4_CLOBO</name>
<sequence length="103" mass="11688">MKDNVIIIGYKDTEFENDKKEKISLIKVSYLTKNNGEAIGYLPSQTTFKDLDKQRILQSLDCVPGLFEAEYGVVPGKNNKPELKVISFNFVKPIQISSLFESK</sequence>
<dbReference type="Proteomes" id="UP000785180">
    <property type="component" value="Unassembled WGS sequence"/>
</dbReference>
<protein>
    <submittedName>
        <fullName evidence="1">Uncharacterized protein</fullName>
    </submittedName>
</protein>
<gene>
    <name evidence="1" type="ORF">FDF67_12905</name>
</gene>
<reference evidence="1" key="1">
    <citation type="submission" date="2019-04" db="EMBL/GenBank/DDBJ databases">
        <title>Genome sequencing of Clostridium botulinum Groups I-IV and Clostridium butyricum.</title>
        <authorList>
            <person name="Brunt J."/>
            <person name="Van Vliet A.H.M."/>
            <person name="Stringer S.C."/>
            <person name="Carter A.T."/>
            <person name="Peck M.W."/>
        </authorList>
    </citation>
    <scope>NUCLEOTIDE SEQUENCE</scope>
    <source>
        <strain evidence="1">7221C</strain>
    </source>
</reference>
<evidence type="ECO:0000313" key="1">
    <source>
        <dbReference type="EMBL" id="NFU61047.1"/>
    </source>
</evidence>
<comment type="caution">
    <text evidence="1">The sequence shown here is derived from an EMBL/GenBank/DDBJ whole genome shotgun (WGS) entry which is preliminary data.</text>
</comment>
<dbReference type="AlphaFoldDB" id="A0A9Q4TKC4"/>